<dbReference type="Gene3D" id="3.40.605.10">
    <property type="entry name" value="Aldehyde Dehydrogenase, Chain A, domain 1"/>
    <property type="match status" value="1"/>
</dbReference>
<proteinExistence type="inferred from homology"/>
<dbReference type="InterPro" id="IPR015590">
    <property type="entry name" value="Aldehyde_DH_dom"/>
</dbReference>
<evidence type="ECO:0000256" key="2">
    <source>
        <dbReference type="ARBA" id="ARBA00012884"/>
    </source>
</evidence>
<dbReference type="GO" id="GO:0003700">
    <property type="term" value="F:DNA-binding transcription factor activity"/>
    <property type="evidence" value="ECO:0007669"/>
    <property type="project" value="InterPro"/>
</dbReference>
<dbReference type="Gene3D" id="3.40.309.10">
    <property type="entry name" value="Aldehyde Dehydrogenase, Chain A, domain 2"/>
    <property type="match status" value="1"/>
</dbReference>
<dbReference type="SUPFAM" id="SSF51730">
    <property type="entry name" value="FAD-linked oxidoreductase"/>
    <property type="match status" value="1"/>
</dbReference>
<sequence length="1155" mass="123195">MSAHEGVHANVAPTGPGRATMRRVSEEPRSTSSASAGTPAEPPGIDDALVGRAVARVERWIRSTEAEGGGDGGPSARLAALMHDPAGVDFTMAFVDRVARPTDDRVAARELARLAGAGSTIPRFVSGADRALVRLGAVLAPRLPHVVVPLARRRLRALVGHLVVDAGGRSLRRRLAAARGDGFRLNLNLLGEAVLGDGEADRRLERTIALLRRDDVDYVSVKASSVASQLVPWDLEGSRDRLVERLTPLYRAARDSGTFVNLDMEEYKDLHLTVALFTTLLSRPEFRDLEAGIVLQAYLPDALGALEQLAAFAVARVADGGAPIKVRLVKGANLAMERVEAELHDWPQAPYATKEEVDANYVRLLDRGIGGDLTGALRLGVASHHLHHVALALELADARGAAGQIDAEMLQGMAPAWARTVAADAPDRLVLYTPVVHRGDFDAAVSYLVRRLEENAAPENYLFALFSDAGPHSYLDRFHASVRDRDAVRATARREQDRGTETPPAPLPGFRNEPDTDPSLPANREWARRAVTATPMPVRSPVVAEPAAVDVIVRTASQAGWHATPARERARLLREAARALATARTELLTVMVAEAGKTVAEADPEISEAIDFATYYADRADELGGVDGEGAPFTPDRVVVVTPPWNFPVAIPLGGCLAALAAGAAVVIKPAPQARACAEVGVAALHRGGIPADALQLVHTDEADAGRRLITHPDVDHVVLTGATDTARLFRSWREDLRLVAETSGKNALVITPSADPDLAVADLVRSAFGHAGQKCSAASLGILVGSAATGSATGRRLRRQLVDAVRTLRVGYGTDLSTTMGPLIAEPEDKLLRALTTLERGERWLVRPARRSERVWTPGVRAPVQPGSWFHRTECFGPVLGLMYARDLDEAIAWQNATGYGLTGGIHSLDPDEIAHWCDRVEVGNAYVNRHITGAIVRRQSFGGWKGSVIGPGAKPGGPNYVAQFGTWHDGHAPLPDAPTGPVVDAVLAAAADRVPDTDRQRLRVAAGSDAAAWRDEFSLEHDPTGLRAETNVFRYRPLPRLTVVAGPDAPTVDVFRVVLAAACAGVPVDLHGAPALDGLPGVTVHGGVPDPEPGGRIRVVGTVPGGLRAACVDAGTSLLDAPVLTDGRREMLTVLREQAISRTRHRFGHIEDH</sequence>
<dbReference type="InterPro" id="IPR025703">
    <property type="entry name" value="Bifunct_PutA"/>
</dbReference>
<evidence type="ECO:0000256" key="3">
    <source>
        <dbReference type="ARBA" id="ARBA00023002"/>
    </source>
</evidence>
<evidence type="ECO:0000256" key="7">
    <source>
        <dbReference type="PROSITE-ProRule" id="PRU10007"/>
    </source>
</evidence>
<comment type="catalytic activity">
    <reaction evidence="5">
        <text>L-glutamate 5-semialdehyde + NAD(+) + H2O = L-glutamate + NADH + 2 H(+)</text>
        <dbReference type="Rhea" id="RHEA:30235"/>
        <dbReference type="ChEBI" id="CHEBI:15377"/>
        <dbReference type="ChEBI" id="CHEBI:15378"/>
        <dbReference type="ChEBI" id="CHEBI:29985"/>
        <dbReference type="ChEBI" id="CHEBI:57540"/>
        <dbReference type="ChEBI" id="CHEBI:57945"/>
        <dbReference type="ChEBI" id="CHEBI:58066"/>
        <dbReference type="EC" id="1.2.1.88"/>
    </reaction>
</comment>
<evidence type="ECO:0000256" key="6">
    <source>
        <dbReference type="PIRSR" id="PIRSR000197-1"/>
    </source>
</evidence>
<dbReference type="InterPro" id="IPR002872">
    <property type="entry name" value="Proline_DH_dom"/>
</dbReference>
<keyword evidence="13" id="KW-1185">Reference proteome</keyword>
<dbReference type="PROSITE" id="PS00687">
    <property type="entry name" value="ALDEHYDE_DEHYDR_GLU"/>
    <property type="match status" value="1"/>
</dbReference>
<dbReference type="InterPro" id="IPR016160">
    <property type="entry name" value="Ald_DH_CS_CYS"/>
</dbReference>
<name>A0A4Q7V054_PSEST</name>
<dbReference type="Pfam" id="PF00171">
    <property type="entry name" value="Aldedh"/>
    <property type="match status" value="1"/>
</dbReference>
<dbReference type="PANTHER" id="PTHR42862:SF1">
    <property type="entry name" value="DELTA-1-PYRROLINE-5-CARBOXYLATE DEHYDROGENASE 2, ISOFORM A-RELATED"/>
    <property type="match status" value="1"/>
</dbReference>
<evidence type="ECO:0000259" key="11">
    <source>
        <dbReference type="Pfam" id="PF01619"/>
    </source>
</evidence>
<feature type="region of interest" description="Disordered" evidence="9">
    <location>
        <begin position="488"/>
        <end position="518"/>
    </location>
</feature>
<feature type="region of interest" description="Disordered" evidence="9">
    <location>
        <begin position="1"/>
        <end position="48"/>
    </location>
</feature>
<dbReference type="Gene3D" id="3.20.20.220">
    <property type="match status" value="1"/>
</dbReference>
<evidence type="ECO:0000256" key="5">
    <source>
        <dbReference type="ARBA" id="ARBA00048142"/>
    </source>
</evidence>
<dbReference type="InterPro" id="IPR016163">
    <property type="entry name" value="Ald_DH_C"/>
</dbReference>
<dbReference type="PIRSF" id="PIRSF000197">
    <property type="entry name" value="Bifunct_PutA"/>
    <property type="match status" value="1"/>
</dbReference>
<accession>A0A4Q7V054</accession>
<dbReference type="Proteomes" id="UP000291591">
    <property type="component" value="Unassembled WGS sequence"/>
</dbReference>
<feature type="compositionally biased region" description="Basic and acidic residues" evidence="9">
    <location>
        <begin position="488"/>
        <end position="500"/>
    </location>
</feature>
<comment type="caution">
    <text evidence="12">The sequence shown here is derived from an EMBL/GenBank/DDBJ whole genome shotgun (WGS) entry which is preliminary data.</text>
</comment>
<reference evidence="12 13" key="1">
    <citation type="submission" date="2019-02" db="EMBL/GenBank/DDBJ databases">
        <title>Sequencing the genomes of 1000 actinobacteria strains.</title>
        <authorList>
            <person name="Klenk H.-P."/>
        </authorList>
    </citation>
    <scope>NUCLEOTIDE SEQUENCE [LARGE SCALE GENOMIC DNA]</scope>
    <source>
        <strain evidence="12 13">DSM 45779</strain>
    </source>
</reference>
<evidence type="ECO:0000256" key="4">
    <source>
        <dbReference type="ARBA" id="ARBA00023027"/>
    </source>
</evidence>
<evidence type="ECO:0000256" key="1">
    <source>
        <dbReference type="ARBA" id="ARBA00004786"/>
    </source>
</evidence>
<dbReference type="InterPro" id="IPR029041">
    <property type="entry name" value="FAD-linked_oxidoreductase-like"/>
</dbReference>
<dbReference type="EC" id="1.2.1.88" evidence="2"/>
<dbReference type="PROSITE" id="PS00070">
    <property type="entry name" value="ALDEHYDE_DEHYDR_CYS"/>
    <property type="match status" value="1"/>
</dbReference>
<feature type="active site" evidence="6">
    <location>
        <position position="776"/>
    </location>
</feature>
<dbReference type="GO" id="GO:0004657">
    <property type="term" value="F:proline dehydrogenase activity"/>
    <property type="evidence" value="ECO:0007669"/>
    <property type="project" value="InterPro"/>
</dbReference>
<dbReference type="InterPro" id="IPR050485">
    <property type="entry name" value="Proline_metab_enzyme"/>
</dbReference>
<keyword evidence="3 8" id="KW-0560">Oxidoreductase</keyword>
<dbReference type="GO" id="GO:0010133">
    <property type="term" value="P:L-proline catabolic process to L-glutamate"/>
    <property type="evidence" value="ECO:0007669"/>
    <property type="project" value="InterPro"/>
</dbReference>
<feature type="active site" evidence="6 7">
    <location>
        <position position="742"/>
    </location>
</feature>
<feature type="domain" description="Proline dehydrogenase" evidence="11">
    <location>
        <begin position="173"/>
        <end position="460"/>
    </location>
</feature>
<evidence type="ECO:0000256" key="9">
    <source>
        <dbReference type="SAM" id="MobiDB-lite"/>
    </source>
</evidence>
<dbReference type="EMBL" id="SHKL01000001">
    <property type="protein sequence ID" value="RZT86671.1"/>
    <property type="molecule type" value="Genomic_DNA"/>
</dbReference>
<dbReference type="InterPro" id="IPR029510">
    <property type="entry name" value="Ald_DH_CS_GLU"/>
</dbReference>
<dbReference type="InterPro" id="IPR016161">
    <property type="entry name" value="Ald_DH/histidinol_DH"/>
</dbReference>
<dbReference type="GO" id="GO:0003842">
    <property type="term" value="F:L-glutamate gamma-semialdehyde dehydrogenase activity"/>
    <property type="evidence" value="ECO:0007669"/>
    <property type="project" value="UniProtKB-EC"/>
</dbReference>
<dbReference type="PANTHER" id="PTHR42862">
    <property type="entry name" value="DELTA-1-PYRROLINE-5-CARBOXYLATE DEHYDROGENASE 1, ISOFORM A-RELATED"/>
    <property type="match status" value="1"/>
</dbReference>
<evidence type="ECO:0000256" key="8">
    <source>
        <dbReference type="RuleBase" id="RU003345"/>
    </source>
</evidence>
<dbReference type="AlphaFoldDB" id="A0A4Q7V054"/>
<dbReference type="Pfam" id="PF01619">
    <property type="entry name" value="Pro_dh"/>
    <property type="match status" value="1"/>
</dbReference>
<keyword evidence="4" id="KW-0520">NAD</keyword>
<protein>
    <recommendedName>
        <fullName evidence="2">L-glutamate gamma-semialdehyde dehydrogenase</fullName>
        <ecNumber evidence="2">1.2.1.88</ecNumber>
    </recommendedName>
</protein>
<dbReference type="GO" id="GO:0009898">
    <property type="term" value="C:cytoplasmic side of plasma membrane"/>
    <property type="evidence" value="ECO:0007669"/>
    <property type="project" value="TreeGrafter"/>
</dbReference>
<gene>
    <name evidence="12" type="ORF">EV383_3568</name>
</gene>
<comment type="similarity">
    <text evidence="8">Belongs to the aldehyde dehydrogenase family.</text>
</comment>
<evidence type="ECO:0000259" key="10">
    <source>
        <dbReference type="Pfam" id="PF00171"/>
    </source>
</evidence>
<feature type="domain" description="Aldehyde dehydrogenase" evidence="10">
    <location>
        <begin position="544"/>
        <end position="963"/>
    </location>
</feature>
<dbReference type="SUPFAM" id="SSF53720">
    <property type="entry name" value="ALDH-like"/>
    <property type="match status" value="1"/>
</dbReference>
<comment type="pathway">
    <text evidence="1">Amino-acid degradation; L-proline degradation into L-glutamate; L-glutamate from L-proline: step 2/2.</text>
</comment>
<evidence type="ECO:0000313" key="13">
    <source>
        <dbReference type="Proteomes" id="UP000291591"/>
    </source>
</evidence>
<organism evidence="12 13">
    <name type="scientific">Pseudonocardia sediminis</name>
    <dbReference type="NCBI Taxonomy" id="1397368"/>
    <lineage>
        <taxon>Bacteria</taxon>
        <taxon>Bacillati</taxon>
        <taxon>Actinomycetota</taxon>
        <taxon>Actinomycetes</taxon>
        <taxon>Pseudonocardiales</taxon>
        <taxon>Pseudonocardiaceae</taxon>
        <taxon>Pseudonocardia</taxon>
    </lineage>
</organism>
<evidence type="ECO:0000313" key="12">
    <source>
        <dbReference type="EMBL" id="RZT86671.1"/>
    </source>
</evidence>
<dbReference type="InterPro" id="IPR016162">
    <property type="entry name" value="Ald_DH_N"/>
</dbReference>